<evidence type="ECO:0000313" key="3">
    <source>
        <dbReference type="Proteomes" id="UP001187415"/>
    </source>
</evidence>
<evidence type="ECO:0000313" key="2">
    <source>
        <dbReference type="EMBL" id="KAK2814721.1"/>
    </source>
</evidence>
<gene>
    <name evidence="2" type="ORF">Q5P01_000555</name>
</gene>
<keyword evidence="3" id="KW-1185">Reference proteome</keyword>
<reference evidence="2" key="1">
    <citation type="submission" date="2023-07" db="EMBL/GenBank/DDBJ databases">
        <title>Chromosome-level Genome Assembly of Striped Snakehead (Channa striata).</title>
        <authorList>
            <person name="Liu H."/>
        </authorList>
    </citation>
    <scope>NUCLEOTIDE SEQUENCE</scope>
    <source>
        <strain evidence="2">Gz</strain>
        <tissue evidence="2">Muscle</tissue>
    </source>
</reference>
<organism evidence="2 3">
    <name type="scientific">Channa striata</name>
    <name type="common">Snakehead murrel</name>
    <name type="synonym">Ophicephalus striatus</name>
    <dbReference type="NCBI Taxonomy" id="64152"/>
    <lineage>
        <taxon>Eukaryota</taxon>
        <taxon>Metazoa</taxon>
        <taxon>Chordata</taxon>
        <taxon>Craniata</taxon>
        <taxon>Vertebrata</taxon>
        <taxon>Euteleostomi</taxon>
        <taxon>Actinopterygii</taxon>
        <taxon>Neopterygii</taxon>
        <taxon>Teleostei</taxon>
        <taxon>Neoteleostei</taxon>
        <taxon>Acanthomorphata</taxon>
        <taxon>Anabantaria</taxon>
        <taxon>Anabantiformes</taxon>
        <taxon>Channoidei</taxon>
        <taxon>Channidae</taxon>
        <taxon>Channa</taxon>
    </lineage>
</organism>
<evidence type="ECO:0000256" key="1">
    <source>
        <dbReference type="SAM" id="MobiDB-lite"/>
    </source>
</evidence>
<accession>A0AA88IJ13</accession>
<sequence>MAFTLSCYSGVCQVIDMRDSILVEQCLYVLRVCELYFLFLHVHTLVKVAVAFQPINTCADDAATNRKSRWDHVTSASTAESAEEDTAARPPPCDCGDAPVSDSGERQPRDQIT</sequence>
<dbReference type="AlphaFoldDB" id="A0AA88IJ13"/>
<feature type="compositionally biased region" description="Basic and acidic residues" evidence="1">
    <location>
        <begin position="103"/>
        <end position="113"/>
    </location>
</feature>
<feature type="region of interest" description="Disordered" evidence="1">
    <location>
        <begin position="65"/>
        <end position="113"/>
    </location>
</feature>
<name>A0AA88IJ13_CHASR</name>
<dbReference type="EMBL" id="JAUPFM010000024">
    <property type="protein sequence ID" value="KAK2814721.1"/>
    <property type="molecule type" value="Genomic_DNA"/>
</dbReference>
<protein>
    <submittedName>
        <fullName evidence="2">Uncharacterized protein</fullName>
    </submittedName>
</protein>
<comment type="caution">
    <text evidence="2">The sequence shown here is derived from an EMBL/GenBank/DDBJ whole genome shotgun (WGS) entry which is preliminary data.</text>
</comment>
<dbReference type="Proteomes" id="UP001187415">
    <property type="component" value="Unassembled WGS sequence"/>
</dbReference>
<proteinExistence type="predicted"/>